<feature type="compositionally biased region" description="Polar residues" evidence="7">
    <location>
        <begin position="27"/>
        <end position="48"/>
    </location>
</feature>
<dbReference type="EMBL" id="JH668306">
    <property type="protein sequence ID" value="KAG6443940.1"/>
    <property type="molecule type" value="Genomic_DNA"/>
</dbReference>
<dbReference type="OrthoDB" id="10035640at2759"/>
<evidence type="ECO:0000256" key="5">
    <source>
        <dbReference type="ARBA" id="ARBA00023228"/>
    </source>
</evidence>
<accession>A0A921YRE4</accession>
<feature type="region of interest" description="Disordered" evidence="7">
    <location>
        <begin position="1"/>
        <end position="103"/>
    </location>
</feature>
<comment type="similarity">
    <text evidence="2">Belongs to the BORCS5 family.</text>
</comment>
<dbReference type="GO" id="GO:0098574">
    <property type="term" value="C:cytoplasmic side of lysosomal membrane"/>
    <property type="evidence" value="ECO:0007669"/>
    <property type="project" value="TreeGrafter"/>
</dbReference>
<dbReference type="PANTHER" id="PTHR31634:SF2">
    <property type="entry name" value="BLOC-1-RELATED COMPLEX SUBUNIT 5"/>
    <property type="match status" value="1"/>
</dbReference>
<evidence type="ECO:0000256" key="1">
    <source>
        <dbReference type="ARBA" id="ARBA00004122"/>
    </source>
</evidence>
<keyword evidence="9" id="KW-1185">Reference proteome</keyword>
<reference evidence="8" key="2">
    <citation type="submission" date="2020-12" db="EMBL/GenBank/DDBJ databases">
        <authorList>
            <person name="Kanost M."/>
        </authorList>
    </citation>
    <scope>NUCLEOTIDE SEQUENCE</scope>
</reference>
<gene>
    <name evidence="8" type="ORF">O3G_MSEX003110</name>
</gene>
<sequence>MGSEQSSVPPKKQSQRAPLVRRGHTIAVSNVQDGSKSDTTTSGNNSPGASVCSDSELPYISYTVDRPIGDSPKTLSKSARAVDKKSLQRRHTSAGSAPQRRGRRVRDIVVVKKAADEQLDEDIRRLQEIPTFLPIMRGTLGLPGARDPEVLEGLDYKPWVRLTTRLQAHLAACAHPLAAEELSLAAKIKETETEAWRIHSALVERQRNNARHAERLARAHQLAHHLSRSRSLLEQTLQDIEELNNLLPEDKRLEPFVWNEETVTSETKP</sequence>
<organism evidence="8 9">
    <name type="scientific">Manduca sexta</name>
    <name type="common">Tobacco hawkmoth</name>
    <name type="synonym">Tobacco hornworm</name>
    <dbReference type="NCBI Taxonomy" id="7130"/>
    <lineage>
        <taxon>Eukaryota</taxon>
        <taxon>Metazoa</taxon>
        <taxon>Ecdysozoa</taxon>
        <taxon>Arthropoda</taxon>
        <taxon>Hexapoda</taxon>
        <taxon>Insecta</taxon>
        <taxon>Pterygota</taxon>
        <taxon>Neoptera</taxon>
        <taxon>Endopterygota</taxon>
        <taxon>Lepidoptera</taxon>
        <taxon>Glossata</taxon>
        <taxon>Ditrysia</taxon>
        <taxon>Bombycoidea</taxon>
        <taxon>Sphingidae</taxon>
        <taxon>Sphinginae</taxon>
        <taxon>Sphingini</taxon>
        <taxon>Manduca</taxon>
    </lineage>
</organism>
<dbReference type="AlphaFoldDB" id="A0A921YRE4"/>
<reference evidence="8" key="1">
    <citation type="journal article" date="2016" name="Insect Biochem. Mol. Biol.">
        <title>Multifaceted biological insights from a draft genome sequence of the tobacco hornworm moth, Manduca sexta.</title>
        <authorList>
            <person name="Kanost M.R."/>
            <person name="Arrese E.L."/>
            <person name="Cao X."/>
            <person name="Chen Y.R."/>
            <person name="Chellapilla S."/>
            <person name="Goldsmith M.R."/>
            <person name="Grosse-Wilde E."/>
            <person name="Heckel D.G."/>
            <person name="Herndon N."/>
            <person name="Jiang H."/>
            <person name="Papanicolaou A."/>
            <person name="Qu J."/>
            <person name="Soulages J.L."/>
            <person name="Vogel H."/>
            <person name="Walters J."/>
            <person name="Waterhouse R.M."/>
            <person name="Ahn S.J."/>
            <person name="Almeida F.C."/>
            <person name="An C."/>
            <person name="Aqrawi P."/>
            <person name="Bretschneider A."/>
            <person name="Bryant W.B."/>
            <person name="Bucks S."/>
            <person name="Chao H."/>
            <person name="Chevignon G."/>
            <person name="Christen J.M."/>
            <person name="Clarke D.F."/>
            <person name="Dittmer N.T."/>
            <person name="Ferguson L.C.F."/>
            <person name="Garavelou S."/>
            <person name="Gordon K.H.J."/>
            <person name="Gunaratna R.T."/>
            <person name="Han Y."/>
            <person name="Hauser F."/>
            <person name="He Y."/>
            <person name="Heidel-Fischer H."/>
            <person name="Hirsh A."/>
            <person name="Hu Y."/>
            <person name="Jiang H."/>
            <person name="Kalra D."/>
            <person name="Klinner C."/>
            <person name="Konig C."/>
            <person name="Kovar C."/>
            <person name="Kroll A.R."/>
            <person name="Kuwar S.S."/>
            <person name="Lee S.L."/>
            <person name="Lehman R."/>
            <person name="Li K."/>
            <person name="Li Z."/>
            <person name="Liang H."/>
            <person name="Lovelace S."/>
            <person name="Lu Z."/>
            <person name="Mansfield J.H."/>
            <person name="McCulloch K.J."/>
            <person name="Mathew T."/>
            <person name="Morton B."/>
            <person name="Muzny D.M."/>
            <person name="Neunemann D."/>
            <person name="Ongeri F."/>
            <person name="Pauchet Y."/>
            <person name="Pu L.L."/>
            <person name="Pyrousis I."/>
            <person name="Rao X.J."/>
            <person name="Redding A."/>
            <person name="Roesel C."/>
            <person name="Sanchez-Gracia A."/>
            <person name="Schaack S."/>
            <person name="Shukla A."/>
            <person name="Tetreau G."/>
            <person name="Wang Y."/>
            <person name="Xiong G.H."/>
            <person name="Traut W."/>
            <person name="Walsh T.K."/>
            <person name="Worley K.C."/>
            <person name="Wu D."/>
            <person name="Wu W."/>
            <person name="Wu Y.Q."/>
            <person name="Zhang X."/>
            <person name="Zou Z."/>
            <person name="Zucker H."/>
            <person name="Briscoe A.D."/>
            <person name="Burmester T."/>
            <person name="Clem R.J."/>
            <person name="Feyereisen R."/>
            <person name="Grimmelikhuijzen C.J.P."/>
            <person name="Hamodrakas S.J."/>
            <person name="Hansson B.S."/>
            <person name="Huguet E."/>
            <person name="Jermiin L.S."/>
            <person name="Lan Q."/>
            <person name="Lehman H.K."/>
            <person name="Lorenzen M."/>
            <person name="Merzendorfer H."/>
            <person name="Michalopoulos I."/>
            <person name="Morton D.B."/>
            <person name="Muthukrishnan S."/>
            <person name="Oakeshott J.G."/>
            <person name="Palmer W."/>
            <person name="Park Y."/>
            <person name="Passarelli A.L."/>
            <person name="Rozas J."/>
            <person name="Schwartz L.M."/>
            <person name="Smith W."/>
            <person name="Southgate A."/>
            <person name="Vilcinskas A."/>
            <person name="Vogt R."/>
            <person name="Wang P."/>
            <person name="Werren J."/>
            <person name="Yu X.Q."/>
            <person name="Zhou J.J."/>
            <person name="Brown S.J."/>
            <person name="Scherer S.E."/>
            <person name="Richards S."/>
            <person name="Blissard G.W."/>
        </authorList>
    </citation>
    <scope>NUCLEOTIDE SEQUENCE</scope>
</reference>
<dbReference type="GO" id="GO:0099078">
    <property type="term" value="C:BORC complex"/>
    <property type="evidence" value="ECO:0007669"/>
    <property type="project" value="TreeGrafter"/>
</dbReference>
<keyword evidence="6" id="KW-0449">Lipoprotein</keyword>
<dbReference type="GO" id="GO:0030672">
    <property type="term" value="C:synaptic vesicle membrane"/>
    <property type="evidence" value="ECO:0007669"/>
    <property type="project" value="TreeGrafter"/>
</dbReference>
<evidence type="ECO:0000256" key="7">
    <source>
        <dbReference type="SAM" id="MobiDB-lite"/>
    </source>
</evidence>
<name>A0A921YRE4_MANSE</name>
<protein>
    <recommendedName>
        <fullName evidence="3">BLOC-1-related complex subunit 5</fullName>
    </recommendedName>
</protein>
<evidence type="ECO:0000256" key="2">
    <source>
        <dbReference type="ARBA" id="ARBA00010235"/>
    </source>
</evidence>
<dbReference type="InterPro" id="IPR018780">
    <property type="entry name" value="TBORCS5"/>
</dbReference>
<evidence type="ECO:0000313" key="8">
    <source>
        <dbReference type="EMBL" id="KAG6443939.1"/>
    </source>
</evidence>
<dbReference type="PANTHER" id="PTHR31634">
    <property type="entry name" value="BLOC-1-RELATED COMPLEX SUBUNIT 5"/>
    <property type="match status" value="1"/>
</dbReference>
<keyword evidence="5" id="KW-0458">Lysosome</keyword>
<dbReference type="GO" id="GO:0072384">
    <property type="term" value="P:organelle transport along microtubule"/>
    <property type="evidence" value="ECO:0007669"/>
    <property type="project" value="TreeGrafter"/>
</dbReference>
<keyword evidence="4" id="KW-0472">Membrane</keyword>
<dbReference type="EMBL" id="JH668306">
    <property type="protein sequence ID" value="KAG6443939.1"/>
    <property type="molecule type" value="Genomic_DNA"/>
</dbReference>
<dbReference type="GO" id="GO:1903744">
    <property type="term" value="P:positive regulation of anterograde synaptic vesicle transport"/>
    <property type="evidence" value="ECO:0007669"/>
    <property type="project" value="TreeGrafter"/>
</dbReference>
<evidence type="ECO:0000256" key="4">
    <source>
        <dbReference type="ARBA" id="ARBA00023136"/>
    </source>
</evidence>
<evidence type="ECO:0000256" key="3">
    <source>
        <dbReference type="ARBA" id="ARBA00022300"/>
    </source>
</evidence>
<evidence type="ECO:0000313" key="9">
    <source>
        <dbReference type="Proteomes" id="UP000791440"/>
    </source>
</evidence>
<comment type="subcellular location">
    <subcellularLocation>
        <location evidence="1">Lysosome membrane</location>
        <topology evidence="1">Lipid-anchor</topology>
        <orientation evidence="1">Cytoplasmic side</orientation>
    </subcellularLocation>
</comment>
<proteinExistence type="inferred from homology"/>
<dbReference type="CDD" id="cd22789">
    <property type="entry name" value="BORCS5-like"/>
    <property type="match status" value="1"/>
</dbReference>
<dbReference type="Proteomes" id="UP000791440">
    <property type="component" value="Unassembled WGS sequence"/>
</dbReference>
<dbReference type="GO" id="GO:0032418">
    <property type="term" value="P:lysosome localization"/>
    <property type="evidence" value="ECO:0007669"/>
    <property type="project" value="InterPro"/>
</dbReference>
<comment type="caution">
    <text evidence="8">The sequence shown here is derived from an EMBL/GenBank/DDBJ whole genome shotgun (WGS) entry which is preliminary data.</text>
</comment>
<evidence type="ECO:0000256" key="6">
    <source>
        <dbReference type="ARBA" id="ARBA00023288"/>
    </source>
</evidence>
<dbReference type="Pfam" id="PF10158">
    <property type="entry name" value="LOH1CR12"/>
    <property type="match status" value="1"/>
</dbReference>